<dbReference type="KEGG" id="asoc:CB4_02229"/>
<name>A0A0U5BCY3_9BACL</name>
<reference evidence="1 2" key="1">
    <citation type="submission" date="2015-12" db="EMBL/GenBank/DDBJ databases">
        <title>Genome sequence of Aneurinibacillus soli.</title>
        <authorList>
            <person name="Lee J.S."/>
            <person name="Lee K.C."/>
            <person name="Kim K.K."/>
            <person name="Lee B.W."/>
        </authorList>
    </citation>
    <scope>NUCLEOTIDE SEQUENCE [LARGE SCALE GENOMIC DNA]</scope>
    <source>
        <strain evidence="1 2">CB4</strain>
    </source>
</reference>
<dbReference type="RefSeq" id="WP_096465844.1">
    <property type="nucleotide sequence ID" value="NZ_AP017312.1"/>
</dbReference>
<organism evidence="1 2">
    <name type="scientific">Aneurinibacillus soli</name>
    <dbReference type="NCBI Taxonomy" id="1500254"/>
    <lineage>
        <taxon>Bacteria</taxon>
        <taxon>Bacillati</taxon>
        <taxon>Bacillota</taxon>
        <taxon>Bacilli</taxon>
        <taxon>Bacillales</taxon>
        <taxon>Paenibacillaceae</taxon>
        <taxon>Aneurinibacillus group</taxon>
        <taxon>Aneurinibacillus</taxon>
    </lineage>
</organism>
<keyword evidence="2" id="KW-1185">Reference proteome</keyword>
<dbReference type="OrthoDB" id="43895at2"/>
<evidence type="ECO:0000313" key="1">
    <source>
        <dbReference type="EMBL" id="BAU28055.1"/>
    </source>
</evidence>
<sequence length="245" mass="27666">MLYKLGNIKLCYKIIAILGVLLCIATAGYAAAAPQLTNSMLVRWSDMKQIAPDIYVDPHMSTKKQGILLRDIHTARERVSRLFGSIEAEPVLILSDSIDTLRRYTSGSAQTYSSAAGIIIVLGPDGLNVPIISHELTHAELYHRVGKVPAWFDEGLAMMVDGRYTEKLESNWNQMTNNGKNQPDFSAMDTHRQFETANKDIISTYMLSCYEVTRWYKRIGNHGFQDFLKEIENGSPFIPAYNKKR</sequence>
<proteinExistence type="predicted"/>
<dbReference type="Proteomes" id="UP000217696">
    <property type="component" value="Chromosome"/>
</dbReference>
<gene>
    <name evidence="1" type="ORF">CB4_02229</name>
</gene>
<dbReference type="EMBL" id="AP017312">
    <property type="protein sequence ID" value="BAU28055.1"/>
    <property type="molecule type" value="Genomic_DNA"/>
</dbReference>
<protein>
    <submittedName>
        <fullName evidence="1">Uncharacterized protein</fullName>
    </submittedName>
</protein>
<dbReference type="AlphaFoldDB" id="A0A0U5BCY3"/>
<accession>A0A0U5BCY3</accession>
<evidence type="ECO:0000313" key="2">
    <source>
        <dbReference type="Proteomes" id="UP000217696"/>
    </source>
</evidence>